<gene>
    <name evidence="2" type="ORF">UU65_C0003G0223</name>
</gene>
<comment type="caution">
    <text evidence="2">The sequence shown here is derived from an EMBL/GenBank/DDBJ whole genome shotgun (WGS) entry which is preliminary data.</text>
</comment>
<organism evidence="2 3">
    <name type="scientific">candidate division CPR2 bacterium GW2011_GWC1_41_48</name>
    <dbReference type="NCBI Taxonomy" id="1618344"/>
    <lineage>
        <taxon>Bacteria</taxon>
        <taxon>Bacteria division CPR2</taxon>
    </lineage>
</organism>
<feature type="transmembrane region" description="Helical" evidence="1">
    <location>
        <begin position="328"/>
        <end position="344"/>
    </location>
</feature>
<proteinExistence type="predicted"/>
<keyword evidence="1" id="KW-0472">Membrane</keyword>
<reference evidence="2 3" key="1">
    <citation type="journal article" date="2015" name="Nature">
        <title>rRNA introns, odd ribosomes, and small enigmatic genomes across a large radiation of phyla.</title>
        <authorList>
            <person name="Brown C.T."/>
            <person name="Hug L.A."/>
            <person name="Thomas B.C."/>
            <person name="Sharon I."/>
            <person name="Castelle C.J."/>
            <person name="Singh A."/>
            <person name="Wilkins M.J."/>
            <person name="Williams K.H."/>
            <person name="Banfield J.F."/>
        </authorList>
    </citation>
    <scope>NUCLEOTIDE SEQUENCE [LARGE SCALE GENOMIC DNA]</scope>
</reference>
<protein>
    <submittedName>
        <fullName evidence="2">Uncharacterized protein</fullName>
    </submittedName>
</protein>
<evidence type="ECO:0000313" key="2">
    <source>
        <dbReference type="EMBL" id="KKS09168.1"/>
    </source>
</evidence>
<feature type="transmembrane region" description="Helical" evidence="1">
    <location>
        <begin position="130"/>
        <end position="150"/>
    </location>
</feature>
<feature type="transmembrane region" description="Helical" evidence="1">
    <location>
        <begin position="217"/>
        <end position="236"/>
    </location>
</feature>
<sequence length="653" mass="75699">MNVVKLLKNKFKIIDDYQLKLLIIFFVLILSALPFYYLYFVRDYLSTGYDTAYYIIKAKIFNNFGIRDLISMSQDEILSIRVFYSTYLAYFQKVVGVDYFSAQKIMHYLIAVFLSSSTSFFVYKVFKKSFFYFISGYLVSFFSLSVVMYGEQFFDNITGIIFLLASLTLSLTDSKRYRYLSIITVIGLAFSHREMFILFIAILFLTETFLAFRKKDFFRLVVPIIVVGIPMFLFFLINSNFNGNFTPYANYTLTAFTTMTPFWPKLKQFTSGFSNLLVPFEILGLIYLFLVKKERKEMYLFSWILVAVLAVFYFLFFNSGVPAERFELLFPLPILAILGFNFFFDSKLSNKNSLSISILIIMVFLSIIRGTNMRITAGTLYPAEAQVSLKELNNHLDSGTVVTNERLEWNKYVNFAHLFPNYLRASSDGGFVKKADWIYAGDPYFLKNGMTSDYVMDLLDLLKNANEETVNRANDFNKALIIKGFSPNLYESYKGVGKEVGSGILEVNLNNFHKQPINDFEENNDPDFIESTNVRSGSKSLKLEPKKVFSFNLNSKGLDNWQFLDFWVYKPRNTNTSLKIKLYNDEDLIAETRASAFFEDWNLVHLPINKFDNLKDDWKNVNRIEFFQIPDSSNPTILLDKLEVSTFGGNNDS</sequence>
<keyword evidence="1" id="KW-0812">Transmembrane</keyword>
<feature type="transmembrane region" description="Helical" evidence="1">
    <location>
        <begin position="356"/>
        <end position="375"/>
    </location>
</feature>
<name>A0A0G0Z824_UNCC2</name>
<feature type="transmembrane region" description="Helical" evidence="1">
    <location>
        <begin position="298"/>
        <end position="316"/>
    </location>
</feature>
<feature type="transmembrane region" description="Helical" evidence="1">
    <location>
        <begin position="21"/>
        <end position="39"/>
    </location>
</feature>
<evidence type="ECO:0000313" key="3">
    <source>
        <dbReference type="Proteomes" id="UP000033869"/>
    </source>
</evidence>
<evidence type="ECO:0000256" key="1">
    <source>
        <dbReference type="SAM" id="Phobius"/>
    </source>
</evidence>
<dbReference type="Proteomes" id="UP000033869">
    <property type="component" value="Unassembled WGS sequence"/>
</dbReference>
<feature type="transmembrane region" description="Helical" evidence="1">
    <location>
        <begin position="179"/>
        <end position="205"/>
    </location>
</feature>
<accession>A0A0G0Z824</accession>
<dbReference type="EMBL" id="LCBL01000003">
    <property type="protein sequence ID" value="KKS09168.1"/>
    <property type="molecule type" value="Genomic_DNA"/>
</dbReference>
<feature type="transmembrane region" description="Helical" evidence="1">
    <location>
        <begin position="272"/>
        <end position="291"/>
    </location>
</feature>
<keyword evidence="1" id="KW-1133">Transmembrane helix</keyword>
<dbReference type="Gene3D" id="2.60.120.430">
    <property type="entry name" value="Galactose-binding lectin"/>
    <property type="match status" value="1"/>
</dbReference>
<feature type="transmembrane region" description="Helical" evidence="1">
    <location>
        <begin position="105"/>
        <end position="123"/>
    </location>
</feature>
<dbReference type="AlphaFoldDB" id="A0A0G0Z824"/>